<dbReference type="AlphaFoldDB" id="A0A8J3I5U0"/>
<sequence>MSHSQLVPNQEFGYLAPQERIARTAEALTANGMKAFVVANAVEARKKVFELIPNGAEVFNATSRTLEQIGVDKEIESSGRYHVVRNRLVELDEEGQERAKRQLGAAPDVLISSVHAVTEQGQLLVASMSGSQLASGVSGAAKVIYVVGTQKLVGNLNEGFRRVYEYTLPLENERALAAYGVNSSVNKLMIINREIFPERISVILVNENLGF</sequence>
<name>A0A8J3I5U0_9CHLR</name>
<evidence type="ECO:0000259" key="1">
    <source>
        <dbReference type="Pfam" id="PF02589"/>
    </source>
</evidence>
<keyword evidence="3" id="KW-1185">Reference proteome</keyword>
<accession>A0A8J3I5U0</accession>
<proteinExistence type="predicted"/>
<reference evidence="2" key="1">
    <citation type="submission" date="2020-10" db="EMBL/GenBank/DDBJ databases">
        <title>Taxonomic study of unclassified bacteria belonging to the class Ktedonobacteria.</title>
        <authorList>
            <person name="Yabe S."/>
            <person name="Wang C.M."/>
            <person name="Zheng Y."/>
            <person name="Sakai Y."/>
            <person name="Cavaletti L."/>
            <person name="Monciardini P."/>
            <person name="Donadio S."/>
        </authorList>
    </citation>
    <scope>NUCLEOTIDE SEQUENCE</scope>
    <source>
        <strain evidence="2">SOSP1-1</strain>
    </source>
</reference>
<dbReference type="EMBL" id="BNJF01000003">
    <property type="protein sequence ID" value="GHO47941.1"/>
    <property type="molecule type" value="Genomic_DNA"/>
</dbReference>
<protein>
    <recommendedName>
        <fullName evidence="1">LUD domain-containing protein</fullName>
    </recommendedName>
</protein>
<evidence type="ECO:0000313" key="2">
    <source>
        <dbReference type="EMBL" id="GHO47941.1"/>
    </source>
</evidence>
<dbReference type="Proteomes" id="UP000612362">
    <property type="component" value="Unassembled WGS sequence"/>
</dbReference>
<dbReference type="RefSeq" id="WP_220197166.1">
    <property type="nucleotide sequence ID" value="NZ_BNJF01000003.1"/>
</dbReference>
<feature type="domain" description="LUD" evidence="1">
    <location>
        <begin position="21"/>
        <end position="205"/>
    </location>
</feature>
<dbReference type="PANTHER" id="PTHR36179">
    <property type="entry name" value="LUD_DOM DOMAIN-CONTAINING PROTEIN"/>
    <property type="match status" value="1"/>
</dbReference>
<dbReference type="Pfam" id="PF02589">
    <property type="entry name" value="LUD_dom"/>
    <property type="match status" value="1"/>
</dbReference>
<dbReference type="InterPro" id="IPR003741">
    <property type="entry name" value="LUD_dom"/>
</dbReference>
<comment type="caution">
    <text evidence="2">The sequence shown here is derived from an EMBL/GenBank/DDBJ whole genome shotgun (WGS) entry which is preliminary data.</text>
</comment>
<evidence type="ECO:0000313" key="3">
    <source>
        <dbReference type="Proteomes" id="UP000612362"/>
    </source>
</evidence>
<organism evidence="2 3">
    <name type="scientific">Ktedonospora formicarum</name>
    <dbReference type="NCBI Taxonomy" id="2778364"/>
    <lineage>
        <taxon>Bacteria</taxon>
        <taxon>Bacillati</taxon>
        <taxon>Chloroflexota</taxon>
        <taxon>Ktedonobacteria</taxon>
        <taxon>Ktedonobacterales</taxon>
        <taxon>Ktedonobacteraceae</taxon>
        <taxon>Ktedonospora</taxon>
    </lineage>
</organism>
<dbReference type="PANTHER" id="PTHR36179:SF2">
    <property type="entry name" value="LUD DOMAIN-CONTAINING PROTEIN"/>
    <property type="match status" value="1"/>
</dbReference>
<gene>
    <name evidence="2" type="ORF">KSX_61040</name>
</gene>